<dbReference type="AlphaFoldDB" id="G8X453"/>
<evidence type="ECO:0000313" key="2">
    <source>
        <dbReference type="EMBL" id="AEW98047.1"/>
    </source>
</evidence>
<gene>
    <name evidence="2" type="ordered locus">SCATT_56760</name>
</gene>
<evidence type="ECO:0000313" key="3">
    <source>
        <dbReference type="Proteomes" id="UP000007842"/>
    </source>
</evidence>
<keyword evidence="3" id="KW-1185">Reference proteome</keyword>
<evidence type="ECO:0000256" key="1">
    <source>
        <dbReference type="SAM" id="MobiDB-lite"/>
    </source>
</evidence>
<organism evidence="2 3">
    <name type="scientific">Streptantibioticus cattleyicolor (strain ATCC 35852 / DSM 46488 / JCM 4925 / NBRC 14057 / NRRL 8057)</name>
    <name type="common">Streptomyces cattleya</name>
    <dbReference type="NCBI Taxonomy" id="1003195"/>
    <lineage>
        <taxon>Bacteria</taxon>
        <taxon>Bacillati</taxon>
        <taxon>Actinomycetota</taxon>
        <taxon>Actinomycetes</taxon>
        <taxon>Kitasatosporales</taxon>
        <taxon>Streptomycetaceae</taxon>
        <taxon>Streptantibioticus</taxon>
    </lineage>
</organism>
<dbReference type="HOGENOM" id="CLU_2511169_0_0_11"/>
<name>G8X453_STREN</name>
<dbReference type="KEGG" id="scy:SCATT_56760"/>
<dbReference type="Proteomes" id="UP000007842">
    <property type="component" value="Chromosome"/>
</dbReference>
<protein>
    <submittedName>
        <fullName evidence="2">Uncharacterized protein</fullName>
    </submittedName>
</protein>
<reference evidence="3" key="1">
    <citation type="submission" date="2011-12" db="EMBL/GenBank/DDBJ databases">
        <title>Complete genome sequence of Streptomyces cattleya strain DSM 46488.</title>
        <authorList>
            <person name="Ou H.-Y."/>
            <person name="Li P."/>
            <person name="Zhao C."/>
            <person name="O'Hagan D."/>
            <person name="Deng Z."/>
        </authorList>
    </citation>
    <scope>NUCLEOTIDE SEQUENCE [LARGE SCALE GENOMIC DNA]</scope>
    <source>
        <strain evidence="3">ATCC 35852 / DSM 46488 / JCM 4925 / NBRC 14057 / NRRL 8057</strain>
    </source>
</reference>
<proteinExistence type="predicted"/>
<sequence length="85" mass="8958">MCPPCRAVVGRCRAVPGTPPWTGARCRPAPRTGTPVARSHCAGPRPKRPARSTGSGQISPEAGAARRPILQRSRPIPGWTATDSH</sequence>
<dbReference type="EMBL" id="CP003219">
    <property type="protein sequence ID" value="AEW98047.1"/>
    <property type="molecule type" value="Genomic_DNA"/>
</dbReference>
<accession>G8X453</accession>
<feature type="region of interest" description="Disordered" evidence="1">
    <location>
        <begin position="18"/>
        <end position="85"/>
    </location>
</feature>
<dbReference type="PATRIC" id="fig|1003195.29.peg.5659"/>